<dbReference type="GO" id="GO:0046872">
    <property type="term" value="F:metal ion binding"/>
    <property type="evidence" value="ECO:0007669"/>
    <property type="project" value="InterPro"/>
</dbReference>
<dbReference type="Gene3D" id="3.60.15.10">
    <property type="entry name" value="Ribonuclease Z/Hydroxyacylglutathione hydrolase-like"/>
    <property type="match status" value="1"/>
</dbReference>
<keyword evidence="4" id="KW-1185">Reference proteome</keyword>
<dbReference type="GO" id="GO:0010181">
    <property type="term" value="F:FMN binding"/>
    <property type="evidence" value="ECO:0007669"/>
    <property type="project" value="InterPro"/>
</dbReference>
<dbReference type="InterPro" id="IPR036866">
    <property type="entry name" value="RibonucZ/Hydroxyglut_hydro"/>
</dbReference>
<dbReference type="PANTHER" id="PTHR43717">
    <property type="entry name" value="ANAEROBIC NITRIC OXIDE REDUCTASE FLAVORUBREDOXIN"/>
    <property type="match status" value="1"/>
</dbReference>
<dbReference type="AlphaFoldDB" id="A0A1M5W8J6"/>
<dbReference type="PANTHER" id="PTHR43717:SF1">
    <property type="entry name" value="ANAEROBIC NITRIC OXIDE REDUCTASE FLAVORUBREDOXIN"/>
    <property type="match status" value="1"/>
</dbReference>
<proteinExistence type="inferred from homology"/>
<dbReference type="PROSITE" id="PS50902">
    <property type="entry name" value="FLAVODOXIN_LIKE"/>
    <property type="match status" value="1"/>
</dbReference>
<dbReference type="RefSeq" id="WP_073375895.1">
    <property type="nucleotide sequence ID" value="NZ_FQXS01000011.1"/>
</dbReference>
<dbReference type="STRING" id="1121409.SAMN02745124_02151"/>
<dbReference type="InterPro" id="IPR016440">
    <property type="entry name" value="Rubredoxin-O_OxRdtase"/>
</dbReference>
<dbReference type="InterPro" id="IPR001279">
    <property type="entry name" value="Metallo-B-lactamas"/>
</dbReference>
<dbReference type="OrthoDB" id="9800607at2"/>
<organism evidence="3 4">
    <name type="scientific">Desulfofustis glycolicus DSM 9705</name>
    <dbReference type="NCBI Taxonomy" id="1121409"/>
    <lineage>
        <taxon>Bacteria</taxon>
        <taxon>Pseudomonadati</taxon>
        <taxon>Thermodesulfobacteriota</taxon>
        <taxon>Desulfobulbia</taxon>
        <taxon>Desulfobulbales</taxon>
        <taxon>Desulfocapsaceae</taxon>
        <taxon>Desulfofustis</taxon>
    </lineage>
</organism>
<dbReference type="SUPFAM" id="SSF52218">
    <property type="entry name" value="Flavoproteins"/>
    <property type="match status" value="1"/>
</dbReference>
<dbReference type="Proteomes" id="UP000184139">
    <property type="component" value="Unassembled WGS sequence"/>
</dbReference>
<dbReference type="InterPro" id="IPR008254">
    <property type="entry name" value="Flavodoxin/NO_synth"/>
</dbReference>
<dbReference type="InterPro" id="IPR029039">
    <property type="entry name" value="Flavoprotein-like_sf"/>
</dbReference>
<reference evidence="3 4" key="1">
    <citation type="submission" date="2016-11" db="EMBL/GenBank/DDBJ databases">
        <authorList>
            <person name="Jaros S."/>
            <person name="Januszkiewicz K."/>
            <person name="Wedrychowicz H."/>
        </authorList>
    </citation>
    <scope>NUCLEOTIDE SEQUENCE [LARGE SCALE GENOMIC DNA]</scope>
    <source>
        <strain evidence="3 4">DSM 9705</strain>
    </source>
</reference>
<protein>
    <submittedName>
        <fullName evidence="3">Flavorubredoxin</fullName>
    </submittedName>
</protein>
<name>A0A1M5W8J6_9BACT</name>
<evidence type="ECO:0000313" key="4">
    <source>
        <dbReference type="Proteomes" id="UP000184139"/>
    </source>
</evidence>
<dbReference type="Pfam" id="PF00258">
    <property type="entry name" value="Flavodoxin_1"/>
    <property type="match status" value="1"/>
</dbReference>
<gene>
    <name evidence="3" type="ORF">SAMN02745124_02151</name>
</gene>
<dbReference type="InterPro" id="IPR045761">
    <property type="entry name" value="ODP_dom"/>
</dbReference>
<accession>A0A1M5W8J6</accession>
<evidence type="ECO:0000256" key="1">
    <source>
        <dbReference type="ARBA" id="ARBA00007121"/>
    </source>
</evidence>
<dbReference type="SMART" id="SM00849">
    <property type="entry name" value="Lactamase_B"/>
    <property type="match status" value="1"/>
</dbReference>
<evidence type="ECO:0000259" key="2">
    <source>
        <dbReference type="PROSITE" id="PS50902"/>
    </source>
</evidence>
<dbReference type="GO" id="GO:0009055">
    <property type="term" value="F:electron transfer activity"/>
    <property type="evidence" value="ECO:0007669"/>
    <property type="project" value="InterPro"/>
</dbReference>
<evidence type="ECO:0000313" key="3">
    <source>
        <dbReference type="EMBL" id="SHH83800.1"/>
    </source>
</evidence>
<comment type="similarity">
    <text evidence="1">In the N-terminal section; belongs to the zinc metallo-hydrolase group 3 family.</text>
</comment>
<feature type="domain" description="Flavodoxin-like" evidence="2">
    <location>
        <begin position="252"/>
        <end position="390"/>
    </location>
</feature>
<dbReference type="SUPFAM" id="SSF56281">
    <property type="entry name" value="Metallo-hydrolase/oxidoreductase"/>
    <property type="match status" value="1"/>
</dbReference>
<dbReference type="Pfam" id="PF19583">
    <property type="entry name" value="ODP"/>
    <property type="match status" value="1"/>
</dbReference>
<dbReference type="Gene3D" id="3.40.50.360">
    <property type="match status" value="1"/>
</dbReference>
<dbReference type="EMBL" id="FQXS01000011">
    <property type="protein sequence ID" value="SHH83800.1"/>
    <property type="molecule type" value="Genomic_DNA"/>
</dbReference>
<dbReference type="CDD" id="cd07709">
    <property type="entry name" value="flavodiiron_proteins_MBL-fold"/>
    <property type="match status" value="1"/>
</dbReference>
<dbReference type="PIRSF" id="PIRSF005243">
    <property type="entry name" value="ROO"/>
    <property type="match status" value="1"/>
</dbReference>
<dbReference type="GO" id="GO:0016491">
    <property type="term" value="F:oxidoreductase activity"/>
    <property type="evidence" value="ECO:0007669"/>
    <property type="project" value="InterPro"/>
</dbReference>
<sequence length="402" mass="45201">MSNKELAPGIHWVGAVDWDVRDFHGYSTLQGTTYNAFLIVDEKITLIDTVKKSHLSDMVHQIRQIIDPARIDYLIVNHVEPDHSGALVDIMNLVQPEKLICSPMGKTALLDHYHREDWPYEVVKTGDEVSIGERTLQFLETRMLHWPDSMFTYAKEEKILFSSDAFGQHLATSERFDDEVPLSTIMDQAAKYYANILYLYSPLIRKLLATVAEMNLDIKMIAPDHGVIWRTNMGEIINAYDRWSAGEPSNKALVIYDTMWHSTEKMAKAVAAGLEKEGVPADLLNLKVQHRSDVMTRVLTAGAIVLGSPTLNNGVLPRMAGFLSYLRGLKPQNKVAAAFASYGWSGESLKLLNQALTEMKLDVVDDGLRFKYVPTHDDLGNCVELGRRVGQALKKRLAEQSD</sequence>